<gene>
    <name evidence="2" type="ordered locus">Acry_3421</name>
</gene>
<dbReference type="SUPFAM" id="SSF89796">
    <property type="entry name" value="CoA-transferase family III (CaiB/BaiF)"/>
    <property type="match status" value="1"/>
</dbReference>
<dbReference type="Pfam" id="PF02515">
    <property type="entry name" value="CoA_transf_3"/>
    <property type="match status" value="1"/>
</dbReference>
<dbReference type="RefSeq" id="WP_011930626.1">
    <property type="nucleotide sequence ID" value="NC_009468.1"/>
</dbReference>
<dbReference type="InterPro" id="IPR003673">
    <property type="entry name" value="CoA-Trfase_fam_III"/>
</dbReference>
<name>A5FTU6_ACICJ</name>
<dbReference type="GO" id="GO:0008410">
    <property type="term" value="F:CoA-transferase activity"/>
    <property type="evidence" value="ECO:0007669"/>
    <property type="project" value="TreeGrafter"/>
</dbReference>
<dbReference type="Gene3D" id="3.40.50.10540">
    <property type="entry name" value="Crotonobetainyl-coa:carnitine coa-transferase, domain 1"/>
    <property type="match status" value="1"/>
</dbReference>
<dbReference type="Gene3D" id="3.30.1540.10">
    <property type="entry name" value="formyl-coa transferase, domain 3"/>
    <property type="match status" value="1"/>
</dbReference>
<keyword evidence="3" id="KW-1185">Reference proteome</keyword>
<reference evidence="2 3" key="1">
    <citation type="submission" date="2007-05" db="EMBL/GenBank/DDBJ databases">
        <title>Complete sequence of plasmid2 pACRY02 of Acidiphilium cryptum JF-5.</title>
        <authorList>
            <consortium name="US DOE Joint Genome Institute"/>
            <person name="Copeland A."/>
            <person name="Lucas S."/>
            <person name="Lapidus A."/>
            <person name="Barry K."/>
            <person name="Detter J.C."/>
            <person name="Glavina del Rio T."/>
            <person name="Hammon N."/>
            <person name="Israni S."/>
            <person name="Dalin E."/>
            <person name="Tice H."/>
            <person name="Pitluck S."/>
            <person name="Sims D."/>
            <person name="Brettin T."/>
            <person name="Bruce D."/>
            <person name="Han C."/>
            <person name="Schmutz J."/>
            <person name="Larimer F."/>
            <person name="Land M."/>
            <person name="Hauser L."/>
            <person name="Kyrpides N."/>
            <person name="Kim E."/>
            <person name="Magnuson T."/>
            <person name="Richardson P."/>
        </authorList>
    </citation>
    <scope>NUCLEOTIDE SEQUENCE [LARGE SCALE GENOMIC DNA]</scope>
    <source>
        <strain evidence="3">JF-5</strain>
        <plasmid evidence="3">Plasmid pACRY02</plasmid>
    </source>
</reference>
<evidence type="ECO:0000256" key="1">
    <source>
        <dbReference type="ARBA" id="ARBA00022679"/>
    </source>
</evidence>
<organism evidence="2 3">
    <name type="scientific">Acidiphilium cryptum (strain JF-5)</name>
    <dbReference type="NCBI Taxonomy" id="349163"/>
    <lineage>
        <taxon>Bacteria</taxon>
        <taxon>Pseudomonadati</taxon>
        <taxon>Pseudomonadota</taxon>
        <taxon>Alphaproteobacteria</taxon>
        <taxon>Acetobacterales</taxon>
        <taxon>Acidocellaceae</taxon>
        <taxon>Acidiphilium</taxon>
    </lineage>
</organism>
<dbReference type="InterPro" id="IPR044855">
    <property type="entry name" value="CoA-Trfase_III_dom3_sf"/>
</dbReference>
<keyword evidence="1" id="KW-0808">Transferase</keyword>
<keyword evidence="2" id="KW-0614">Plasmid</keyword>
<dbReference type="PANTHER" id="PTHR48207">
    <property type="entry name" value="SUCCINATE--HYDROXYMETHYLGLUTARATE COA-TRANSFERASE"/>
    <property type="match status" value="1"/>
</dbReference>
<evidence type="ECO:0000313" key="3">
    <source>
        <dbReference type="Proteomes" id="UP000000245"/>
    </source>
</evidence>
<sequence>MTNGKAANATGPLAGLRVLDLSHVMAGPVCGMMLADMGAEVIKVEKVPGGDDTRRAVPPSVAGESAAFMMMNRNKRGIALNLKSPLGRDALLRLIDSSDILIENYRKGALDRMGFGYEAMHARNRGLIYCSISGFGRTGPYAERGGFDLIAQGMSGVMSVTGEGPGRAPVKVGPPIADIGAGMLAAMGILAALNYRNQTGEGQMVDTSLLEAGITYLYWHAAISFATGSSPGPLGSGHPLMAPYQAFRTSDDPITVGAANEGNWRRLLAVLQADDLAADPRFTTNAGRMENLSELEARLEAIFRQKTSAEWLVALDKAGVPAGPVLTVQQMAEDPQVKARSMIVETEHAVAGRTRALGLPVKFSTTPANVRRPAPAYGQHTREVLREAGFSEVEIDGMIDSGAAQAAMPERKEAAE</sequence>
<dbReference type="PANTHER" id="PTHR48207:SF4">
    <property type="entry name" value="BLL6097 PROTEIN"/>
    <property type="match status" value="1"/>
</dbReference>
<evidence type="ECO:0000313" key="2">
    <source>
        <dbReference type="EMBL" id="ABQ29028.1"/>
    </source>
</evidence>
<dbReference type="EMBL" id="CP000690">
    <property type="protein sequence ID" value="ABQ29028.1"/>
    <property type="molecule type" value="Genomic_DNA"/>
</dbReference>
<dbReference type="InterPro" id="IPR050483">
    <property type="entry name" value="CoA-transferase_III_domain"/>
</dbReference>
<proteinExistence type="predicted"/>
<accession>A5FTU6</accession>
<geneLocation type="plasmid" evidence="2 3">
    <name>pACRY02</name>
</geneLocation>
<dbReference type="Proteomes" id="UP000000245">
    <property type="component" value="Plasmid pACRY02"/>
</dbReference>
<dbReference type="AlphaFoldDB" id="A5FTU6"/>
<dbReference type="InterPro" id="IPR023606">
    <property type="entry name" value="CoA-Trfase_III_dom_1_sf"/>
</dbReference>
<dbReference type="HOGENOM" id="CLU_033975_0_0_5"/>
<dbReference type="KEGG" id="acr:Acry_3421"/>
<protein>
    <submittedName>
        <fullName evidence="2">L-carnitine dehydratase/bile acid-inducible protein F</fullName>
    </submittedName>
</protein>